<evidence type="ECO:0000313" key="3">
    <source>
        <dbReference type="Proteomes" id="UP000027135"/>
    </source>
</evidence>
<sequence>MHYLLQVVTLYLLLSASVLSLPTLSSAEAGLSVAEVSQSKRIYKEDLSSEVETEGSEEPVFPDDSVEAAETLVFRPHFKYWHNYCVQKRLKLEGRSYPSHQ</sequence>
<name>A0A067RE61_ZOONE</name>
<keyword evidence="1" id="KW-0732">Signal</keyword>
<gene>
    <name evidence="2" type="ORF">L798_03076</name>
</gene>
<keyword evidence="3" id="KW-1185">Reference proteome</keyword>
<reference evidence="2 3" key="1">
    <citation type="journal article" date="2014" name="Nat. Commun.">
        <title>Molecular traces of alternative social organization in a termite genome.</title>
        <authorList>
            <person name="Terrapon N."/>
            <person name="Li C."/>
            <person name="Robertson H.M."/>
            <person name="Ji L."/>
            <person name="Meng X."/>
            <person name="Booth W."/>
            <person name="Chen Z."/>
            <person name="Childers C.P."/>
            <person name="Glastad K.M."/>
            <person name="Gokhale K."/>
            <person name="Gowin J."/>
            <person name="Gronenberg W."/>
            <person name="Hermansen R.A."/>
            <person name="Hu H."/>
            <person name="Hunt B.G."/>
            <person name="Huylmans A.K."/>
            <person name="Khalil S.M."/>
            <person name="Mitchell R.D."/>
            <person name="Munoz-Torres M.C."/>
            <person name="Mustard J.A."/>
            <person name="Pan H."/>
            <person name="Reese J.T."/>
            <person name="Scharf M.E."/>
            <person name="Sun F."/>
            <person name="Vogel H."/>
            <person name="Xiao J."/>
            <person name="Yang W."/>
            <person name="Yang Z."/>
            <person name="Yang Z."/>
            <person name="Zhou J."/>
            <person name="Zhu J."/>
            <person name="Brent C.S."/>
            <person name="Elsik C.G."/>
            <person name="Goodisman M.A."/>
            <person name="Liberles D.A."/>
            <person name="Roe R.M."/>
            <person name="Vargo E.L."/>
            <person name="Vilcinskas A."/>
            <person name="Wang J."/>
            <person name="Bornberg-Bauer E."/>
            <person name="Korb J."/>
            <person name="Zhang G."/>
            <person name="Liebig J."/>
        </authorList>
    </citation>
    <scope>NUCLEOTIDE SEQUENCE [LARGE SCALE GENOMIC DNA]</scope>
    <source>
        <tissue evidence="2">Whole organism</tissue>
    </source>
</reference>
<feature type="signal peptide" evidence="1">
    <location>
        <begin position="1"/>
        <end position="20"/>
    </location>
</feature>
<dbReference type="AlphaFoldDB" id="A0A067RE61"/>
<evidence type="ECO:0000256" key="1">
    <source>
        <dbReference type="SAM" id="SignalP"/>
    </source>
</evidence>
<accession>A0A067RE61</accession>
<protein>
    <submittedName>
        <fullName evidence="2">Uncharacterized protein</fullName>
    </submittedName>
</protein>
<organism evidence="2 3">
    <name type="scientific">Zootermopsis nevadensis</name>
    <name type="common">Dampwood termite</name>
    <dbReference type="NCBI Taxonomy" id="136037"/>
    <lineage>
        <taxon>Eukaryota</taxon>
        <taxon>Metazoa</taxon>
        <taxon>Ecdysozoa</taxon>
        <taxon>Arthropoda</taxon>
        <taxon>Hexapoda</taxon>
        <taxon>Insecta</taxon>
        <taxon>Pterygota</taxon>
        <taxon>Neoptera</taxon>
        <taxon>Polyneoptera</taxon>
        <taxon>Dictyoptera</taxon>
        <taxon>Blattodea</taxon>
        <taxon>Blattoidea</taxon>
        <taxon>Termitoidae</taxon>
        <taxon>Termopsidae</taxon>
        <taxon>Zootermopsis</taxon>
    </lineage>
</organism>
<dbReference type="EMBL" id="KK852527">
    <property type="protein sequence ID" value="KDR22052.1"/>
    <property type="molecule type" value="Genomic_DNA"/>
</dbReference>
<evidence type="ECO:0000313" key="2">
    <source>
        <dbReference type="EMBL" id="KDR22052.1"/>
    </source>
</evidence>
<feature type="chain" id="PRO_5001648525" evidence="1">
    <location>
        <begin position="21"/>
        <end position="101"/>
    </location>
</feature>
<dbReference type="InParanoid" id="A0A067RE61"/>
<dbReference type="Proteomes" id="UP000027135">
    <property type="component" value="Unassembled WGS sequence"/>
</dbReference>
<proteinExistence type="predicted"/>